<accession>A0A6J5Y8P9</accession>
<dbReference type="PANTHER" id="PTHR46890">
    <property type="entry name" value="NON-LTR RETROLELEMENT REVERSE TRANSCRIPTASE-LIKE PROTEIN-RELATED"/>
    <property type="match status" value="1"/>
</dbReference>
<evidence type="ECO:0000313" key="2">
    <source>
        <dbReference type="EMBL" id="CAB4319964.1"/>
    </source>
</evidence>
<evidence type="ECO:0000313" key="3">
    <source>
        <dbReference type="Proteomes" id="UP000507245"/>
    </source>
</evidence>
<dbReference type="OrthoDB" id="1932527at2759"/>
<protein>
    <recommendedName>
        <fullName evidence="1">Reverse transcriptase domain-containing protein</fullName>
    </recommendedName>
</protein>
<dbReference type="PANTHER" id="PTHR46890:SF48">
    <property type="entry name" value="RNA-DIRECTED DNA POLYMERASE"/>
    <property type="match status" value="1"/>
</dbReference>
<organism evidence="2 3">
    <name type="scientific">Prunus armeniaca</name>
    <name type="common">Apricot</name>
    <name type="synonym">Armeniaca vulgaris</name>
    <dbReference type="NCBI Taxonomy" id="36596"/>
    <lineage>
        <taxon>Eukaryota</taxon>
        <taxon>Viridiplantae</taxon>
        <taxon>Streptophyta</taxon>
        <taxon>Embryophyta</taxon>
        <taxon>Tracheophyta</taxon>
        <taxon>Spermatophyta</taxon>
        <taxon>Magnoliopsida</taxon>
        <taxon>eudicotyledons</taxon>
        <taxon>Gunneridae</taxon>
        <taxon>Pentapetalae</taxon>
        <taxon>rosids</taxon>
        <taxon>fabids</taxon>
        <taxon>Rosales</taxon>
        <taxon>Rosaceae</taxon>
        <taxon>Amygdaloideae</taxon>
        <taxon>Amygdaleae</taxon>
        <taxon>Prunus</taxon>
    </lineage>
</organism>
<feature type="domain" description="Reverse transcriptase" evidence="1">
    <location>
        <begin position="242"/>
        <end position="424"/>
    </location>
</feature>
<gene>
    <name evidence="2" type="ORF">ORAREDHAP_LOCUS48082</name>
</gene>
<dbReference type="CDD" id="cd01650">
    <property type="entry name" value="RT_nLTR_like"/>
    <property type="match status" value="1"/>
</dbReference>
<dbReference type="InterPro" id="IPR000477">
    <property type="entry name" value="RT_dom"/>
</dbReference>
<dbReference type="Pfam" id="PF00078">
    <property type="entry name" value="RVT_1"/>
    <property type="match status" value="1"/>
</dbReference>
<dbReference type="InterPro" id="IPR052343">
    <property type="entry name" value="Retrotransposon-Effector_Assoc"/>
</dbReference>
<dbReference type="EMBL" id="CAEKKB010000008">
    <property type="protein sequence ID" value="CAB4319964.1"/>
    <property type="molecule type" value="Genomic_DNA"/>
</dbReference>
<keyword evidence="3" id="KW-1185">Reference proteome</keyword>
<name>A0A6J5Y8P9_PRUAR</name>
<reference evidence="3" key="1">
    <citation type="journal article" date="2020" name="Genome Biol.">
        <title>Gamete binning: chromosome-level and haplotype-resolved genome assembly enabled by high-throughput single-cell sequencing of gamete genomes.</title>
        <authorList>
            <person name="Campoy J.A."/>
            <person name="Sun H."/>
            <person name="Goel M."/>
            <person name="Jiao W.-B."/>
            <person name="Folz-Donahue K."/>
            <person name="Wang N."/>
            <person name="Rubio M."/>
            <person name="Liu C."/>
            <person name="Kukat C."/>
            <person name="Ruiz D."/>
            <person name="Huettel B."/>
            <person name="Schneeberger K."/>
        </authorList>
    </citation>
    <scope>NUCLEOTIDE SEQUENCE [LARGE SCALE GENOMIC DNA]</scope>
    <source>
        <strain evidence="3">cv. Rojo Pasion</strain>
    </source>
</reference>
<dbReference type="SUPFAM" id="SSF56672">
    <property type="entry name" value="DNA/RNA polymerases"/>
    <property type="match status" value="1"/>
</dbReference>
<sequence>MKFWKIKSSLVVDSELCLKWWTFDMLWRTVICWLFKVYKFTWDNGRVGIENEFDNLPLLVVTDNNSQRRWVRKKRFLFEEMWSDDHTRSDVYKKLNECAQHLSDWNKSNFGHVPKKLQRLRSQLVELHHVFPSKHIIQQKALLQRDIDCLLLKEETLWQQRSRVSWLQKGDHNTHYFHNYARQRVNDTMNDMLISEFIRAELEATLAQMIPTKALGPDEYWHIIGDIVTSTCLQIAHPSHVSDYRPIILCNILYKLVAKTLANRLKVVLPHVISSFQSAFVPNLLITDNIIAAFETMHAIKRRGRRGRKKIVLKLDMSKAYDQVEWTYLATVMARMGFHVRWVSMILDCISSVSYSVLCNGFPFGHIVSQCGLHQGDPLSPYLFLICAEGFSALIRRAQLMGSIHGVAIARGELSITHLLFVDDKHLGPRLFGVPRFFCVAGPPHGDEAPLAFFLGFQIRAHRGKENG</sequence>
<evidence type="ECO:0000259" key="1">
    <source>
        <dbReference type="Pfam" id="PF00078"/>
    </source>
</evidence>
<dbReference type="AlphaFoldDB" id="A0A6J5Y8P9"/>
<dbReference type="Proteomes" id="UP000507245">
    <property type="component" value="Unassembled WGS sequence"/>
</dbReference>
<proteinExistence type="predicted"/>
<dbReference type="InterPro" id="IPR043502">
    <property type="entry name" value="DNA/RNA_pol_sf"/>
</dbReference>